<reference evidence="2" key="1">
    <citation type="journal article" date="2023" name="Front. Plant Sci.">
        <title>Chromosomal-level genome assembly of Melastoma candidum provides insights into trichome evolution.</title>
        <authorList>
            <person name="Zhong Y."/>
            <person name="Wu W."/>
            <person name="Sun C."/>
            <person name="Zou P."/>
            <person name="Liu Y."/>
            <person name="Dai S."/>
            <person name="Zhou R."/>
        </authorList>
    </citation>
    <scope>NUCLEOTIDE SEQUENCE [LARGE SCALE GENOMIC DNA]</scope>
</reference>
<proteinExistence type="predicted"/>
<evidence type="ECO:0000313" key="2">
    <source>
        <dbReference type="Proteomes" id="UP001057402"/>
    </source>
</evidence>
<keyword evidence="2" id="KW-1185">Reference proteome</keyword>
<dbReference type="EMBL" id="CM042890">
    <property type="protein sequence ID" value="KAI4311283.1"/>
    <property type="molecule type" value="Genomic_DNA"/>
</dbReference>
<comment type="caution">
    <text evidence="1">The sequence shown here is derived from an EMBL/GenBank/DDBJ whole genome shotgun (WGS) entry which is preliminary data.</text>
</comment>
<name>A0ACB9LJM2_9MYRT</name>
<dbReference type="Proteomes" id="UP001057402">
    <property type="component" value="Chromosome 11"/>
</dbReference>
<protein>
    <submittedName>
        <fullName evidence="1">Uncharacterized protein</fullName>
    </submittedName>
</protein>
<accession>A0ACB9LJM2</accession>
<evidence type="ECO:0000313" key="1">
    <source>
        <dbReference type="EMBL" id="KAI4311283.1"/>
    </source>
</evidence>
<gene>
    <name evidence="1" type="ORF">MLD38_036188</name>
</gene>
<sequence length="98" mass="10966">MEAILFATLMSISNEGSIFGGLIVCCCLFRSSVSSPKDEPNTANMKEGDDIEMKTQHELDSFSYHFSPKTASTHELARPSPFTFPMLLGYRSERQPEQ</sequence>
<organism evidence="1 2">
    <name type="scientific">Melastoma candidum</name>
    <dbReference type="NCBI Taxonomy" id="119954"/>
    <lineage>
        <taxon>Eukaryota</taxon>
        <taxon>Viridiplantae</taxon>
        <taxon>Streptophyta</taxon>
        <taxon>Embryophyta</taxon>
        <taxon>Tracheophyta</taxon>
        <taxon>Spermatophyta</taxon>
        <taxon>Magnoliopsida</taxon>
        <taxon>eudicotyledons</taxon>
        <taxon>Gunneridae</taxon>
        <taxon>Pentapetalae</taxon>
        <taxon>rosids</taxon>
        <taxon>malvids</taxon>
        <taxon>Myrtales</taxon>
        <taxon>Melastomataceae</taxon>
        <taxon>Melastomatoideae</taxon>
        <taxon>Melastomateae</taxon>
        <taxon>Melastoma</taxon>
    </lineage>
</organism>